<dbReference type="InterPro" id="IPR041667">
    <property type="entry name" value="Cupin_8"/>
</dbReference>
<dbReference type="SUPFAM" id="SSF51197">
    <property type="entry name" value="Clavaminate synthase-like"/>
    <property type="match status" value="1"/>
</dbReference>
<accession>A0ABY1ZGE8</accession>
<sequence length="308" mass="35670">MTNKIVRVIDLVPGKVETVRSIDANSLNAQQFWTEFVLTHTPVIIKGAISDWPAVEKWKMAGYLESRVDDEKVNMSRTFNALPMDIYYDTALYEQRLADCLRELYSADDDMTLSIPATQIPEQWEEDIGDYSFISKAFEERPLFYVGKRVFIYKNASTDWHFHPTDETITSQIVGSKKVSLFRLNKGDWRGFSRPISSNLHHMSCGREFFPKDRQITKYEGIIEAGDSIYIPPFWWHGIDPVNAEPGVTYAHCFRTPITRFGDWNEPIIKGAIKTVMLQAPMVLIPLLARVAYSTYRRKKANEKWWPI</sequence>
<protein>
    <recommendedName>
        <fullName evidence="1">Cupin-like domain-containing protein</fullName>
    </recommendedName>
</protein>
<dbReference type="PANTHER" id="PTHR12461:SF105">
    <property type="entry name" value="HYPOXIA-INDUCIBLE FACTOR 1-ALPHA INHIBITOR"/>
    <property type="match status" value="1"/>
</dbReference>
<proteinExistence type="predicted"/>
<dbReference type="Proteomes" id="UP000313645">
    <property type="component" value="Unassembled WGS sequence"/>
</dbReference>
<comment type="caution">
    <text evidence="2">The sequence shown here is derived from an EMBL/GenBank/DDBJ whole genome shotgun (WGS) entry which is preliminary data.</text>
</comment>
<dbReference type="PANTHER" id="PTHR12461">
    <property type="entry name" value="HYPOXIA-INDUCIBLE FACTOR 1 ALPHA INHIBITOR-RELATED"/>
    <property type="match status" value="1"/>
</dbReference>
<evidence type="ECO:0000259" key="1">
    <source>
        <dbReference type="Pfam" id="PF13621"/>
    </source>
</evidence>
<gene>
    <name evidence="2" type="ORF">EZI54_18295</name>
</gene>
<dbReference type="Pfam" id="PF13621">
    <property type="entry name" value="Cupin_8"/>
    <property type="match status" value="1"/>
</dbReference>
<keyword evidence="3" id="KW-1185">Reference proteome</keyword>
<dbReference type="EMBL" id="SJDL01000035">
    <property type="protein sequence ID" value="TBW50334.1"/>
    <property type="molecule type" value="Genomic_DNA"/>
</dbReference>
<dbReference type="RefSeq" id="WP_131483329.1">
    <property type="nucleotide sequence ID" value="NZ_SJDL01000035.1"/>
</dbReference>
<evidence type="ECO:0000313" key="3">
    <source>
        <dbReference type="Proteomes" id="UP000313645"/>
    </source>
</evidence>
<organism evidence="2 3">
    <name type="scientific">Marinobacter halodurans</name>
    <dbReference type="NCBI Taxonomy" id="2528979"/>
    <lineage>
        <taxon>Bacteria</taxon>
        <taxon>Pseudomonadati</taxon>
        <taxon>Pseudomonadota</taxon>
        <taxon>Gammaproteobacteria</taxon>
        <taxon>Pseudomonadales</taxon>
        <taxon>Marinobacteraceae</taxon>
        <taxon>Marinobacter</taxon>
    </lineage>
</organism>
<feature type="domain" description="Cupin-like" evidence="1">
    <location>
        <begin position="30"/>
        <end position="242"/>
    </location>
</feature>
<dbReference type="Gene3D" id="2.60.120.650">
    <property type="entry name" value="Cupin"/>
    <property type="match status" value="1"/>
</dbReference>
<name>A0ABY1ZGE8_9GAMM</name>
<evidence type="ECO:0000313" key="2">
    <source>
        <dbReference type="EMBL" id="TBW50334.1"/>
    </source>
</evidence>
<reference evidence="2 3" key="1">
    <citation type="submission" date="2019-02" db="EMBL/GenBank/DDBJ databases">
        <title>Marinobacter halodurans sp. nov., a marine bacterium isolated from sea tidal flat.</title>
        <authorList>
            <person name="Yoo Y."/>
            <person name="Lee D.W."/>
            <person name="Kim B.S."/>
            <person name="Kim J.-J."/>
        </authorList>
    </citation>
    <scope>NUCLEOTIDE SEQUENCE [LARGE SCALE GENOMIC DNA]</scope>
    <source>
        <strain evidence="2 3">YJ-S3-2</strain>
    </source>
</reference>